<evidence type="ECO:0000313" key="3">
    <source>
        <dbReference type="Proteomes" id="UP000010802"/>
    </source>
</evidence>
<feature type="transmembrane region" description="Helical" evidence="1">
    <location>
        <begin position="84"/>
        <end position="116"/>
    </location>
</feature>
<proteinExistence type="predicted"/>
<sequence length="210" mass="23310">MSHFPRIFLEYLRKNIIQYVLLSIILIAGIIVGSFTVNMISDIQRESILSLISGFLANISNISINNSSVFYLSLSNNFKTAIALILFGLSVVGLPFILVLIFFRGFVLGFTVGFLIEQLGPKGIVLSALSILPQNIIILPCILSIGVTSLTFAAAVIKNKIKNHHEVYSQMVVGYLLLNLFFSFLLIISGLIEGYISPVFIKFYSKHLNF</sequence>
<dbReference type="EMBL" id="HF563609">
    <property type="protein sequence ID" value="CDI40713.1"/>
    <property type="molecule type" value="Genomic_DNA"/>
</dbReference>
<dbReference type="InterPro" id="IPR002798">
    <property type="entry name" value="SpoIIM-like"/>
</dbReference>
<evidence type="ECO:0000256" key="1">
    <source>
        <dbReference type="SAM" id="Phobius"/>
    </source>
</evidence>
<dbReference type="RefSeq" id="WP_013778451.1">
    <property type="nucleotide sequence ID" value="NC_015519.1"/>
</dbReference>
<dbReference type="OrthoDB" id="1707382at2"/>
<dbReference type="KEGG" id="tep:TepRe1_1382"/>
<feature type="transmembrane region" description="Helical" evidence="1">
    <location>
        <begin position="47"/>
        <end position="72"/>
    </location>
</feature>
<name>F4LV02_TEPAE</name>
<accession>F4LV02</accession>
<keyword evidence="3" id="KW-1185">Reference proteome</keyword>
<keyword evidence="1" id="KW-0472">Membrane</keyword>
<dbReference type="Pfam" id="PF01944">
    <property type="entry name" value="SpoIIM"/>
    <property type="match status" value="1"/>
</dbReference>
<protein>
    <submittedName>
        <fullName evidence="2">Stage II sporulation protein M</fullName>
    </submittedName>
</protein>
<dbReference type="PIRSF" id="PIRSF038973">
    <property type="entry name" value="SpoIIM"/>
    <property type="match status" value="1"/>
</dbReference>
<dbReference type="InterPro" id="IPR014196">
    <property type="entry name" value="SpoIIM"/>
</dbReference>
<dbReference type="KEGG" id="tae:TepiRe1_1493"/>
<dbReference type="eggNOG" id="COG1300">
    <property type="taxonomic scope" value="Bacteria"/>
</dbReference>
<feature type="transmembrane region" description="Helical" evidence="1">
    <location>
        <begin position="177"/>
        <end position="201"/>
    </location>
</feature>
<gene>
    <name evidence="2" type="ordered locus">TEPIRE1_1493</name>
</gene>
<organism evidence="2 3">
    <name type="scientific">Tepidanaerobacter acetatoxydans (strain DSM 21804 / JCM 16047 / Re1)</name>
    <dbReference type="NCBI Taxonomy" id="1209989"/>
    <lineage>
        <taxon>Bacteria</taxon>
        <taxon>Bacillati</taxon>
        <taxon>Bacillota</taxon>
        <taxon>Clostridia</taxon>
        <taxon>Thermosediminibacterales</taxon>
        <taxon>Tepidanaerobacteraceae</taxon>
        <taxon>Tepidanaerobacter</taxon>
    </lineage>
</organism>
<dbReference type="STRING" id="1209989.TepRe1_1382"/>
<feature type="transmembrane region" description="Helical" evidence="1">
    <location>
        <begin position="20"/>
        <end position="41"/>
    </location>
</feature>
<reference evidence="3" key="1">
    <citation type="journal article" date="2013" name="Genome Announc.">
        <title>First genome sequence of a syntrophic acetate-oxidizing bacterium, Tepidanaerobacter acetatoxydans strain Re1.</title>
        <authorList>
            <person name="Manzoor S."/>
            <person name="Bongcam-Rudloff E."/>
            <person name="Schnurer A."/>
            <person name="Muller B."/>
        </authorList>
    </citation>
    <scope>NUCLEOTIDE SEQUENCE [LARGE SCALE GENOMIC DNA]</scope>
    <source>
        <strain evidence="3">Re1</strain>
    </source>
</reference>
<keyword evidence="1" id="KW-0812">Transmembrane</keyword>
<feature type="transmembrane region" description="Helical" evidence="1">
    <location>
        <begin position="136"/>
        <end position="157"/>
    </location>
</feature>
<keyword evidence="1" id="KW-1133">Transmembrane helix</keyword>
<dbReference type="HOGENOM" id="CLU_085980_0_0_9"/>
<dbReference type="AlphaFoldDB" id="F4LV02"/>
<dbReference type="NCBIfam" id="TIGR02831">
    <property type="entry name" value="spo_II_M"/>
    <property type="match status" value="1"/>
</dbReference>
<evidence type="ECO:0000313" key="2">
    <source>
        <dbReference type="EMBL" id="CDI40713.1"/>
    </source>
</evidence>
<dbReference type="Proteomes" id="UP000010802">
    <property type="component" value="Chromosome"/>
</dbReference>